<dbReference type="Pfam" id="PF15891">
    <property type="entry name" value="Nuc_deoxyri_tr2"/>
    <property type="match status" value="1"/>
</dbReference>
<dbReference type="SUPFAM" id="SSF52309">
    <property type="entry name" value="N-(deoxy)ribosyltransferase-like"/>
    <property type="match status" value="1"/>
</dbReference>
<evidence type="ECO:0000313" key="2">
    <source>
        <dbReference type="Proteomes" id="UP000236546"/>
    </source>
</evidence>
<dbReference type="EMBL" id="MTYH01000076">
    <property type="protein sequence ID" value="PNP39689.1"/>
    <property type="molecule type" value="Genomic_DNA"/>
</dbReference>
<name>A0A2K0T2E1_9HYPO</name>
<dbReference type="OrthoDB" id="2893324at2759"/>
<protein>
    <recommendedName>
        <fullName evidence="3">Nucleoside 2-deoxyribosyltransferase</fullName>
    </recommendedName>
</protein>
<proteinExistence type="predicted"/>
<organism evidence="1 2">
    <name type="scientific">Trichoderma gamsii</name>
    <dbReference type="NCBI Taxonomy" id="398673"/>
    <lineage>
        <taxon>Eukaryota</taxon>
        <taxon>Fungi</taxon>
        <taxon>Dikarya</taxon>
        <taxon>Ascomycota</taxon>
        <taxon>Pezizomycotina</taxon>
        <taxon>Sordariomycetes</taxon>
        <taxon>Hypocreomycetidae</taxon>
        <taxon>Hypocreales</taxon>
        <taxon>Hypocreaceae</taxon>
        <taxon>Trichoderma</taxon>
    </lineage>
</organism>
<comment type="caution">
    <text evidence="1">The sequence shown here is derived from an EMBL/GenBank/DDBJ whole genome shotgun (WGS) entry which is preliminary data.</text>
</comment>
<dbReference type="Gene3D" id="3.40.50.450">
    <property type="match status" value="1"/>
</dbReference>
<sequence length="161" mass="18148">MGAAVIWAPGRPASDLDSRKSIFLAGPTNPTGEADWRESLTAALIELPIVIYNPKRTDWDSTWKEDFSDSRWAEQVEWELDMQDKADIVIVFFHRATLAPISLLEFGLCVRSGKAIVCAQDGYSKRGNVEAVCRRYGARFVDSEEDLQDAVRERLKQLIAE</sequence>
<evidence type="ECO:0008006" key="3">
    <source>
        <dbReference type="Google" id="ProtNLM"/>
    </source>
</evidence>
<reference evidence="1 2" key="1">
    <citation type="submission" date="2017-02" db="EMBL/GenBank/DDBJ databases">
        <title>Genomes of Trichoderma spp. with biocontrol activity.</title>
        <authorList>
            <person name="Gardiner D."/>
            <person name="Kazan K."/>
            <person name="Vos C."/>
            <person name="Harvey P."/>
        </authorList>
    </citation>
    <scope>NUCLEOTIDE SEQUENCE [LARGE SCALE GENOMIC DNA]</scope>
    <source>
        <strain evidence="1 2">A5MH</strain>
    </source>
</reference>
<gene>
    <name evidence="1" type="ORF">TGAMA5MH_08360</name>
</gene>
<dbReference type="AlphaFoldDB" id="A0A2K0T2E1"/>
<accession>A0A2K0T2E1</accession>
<evidence type="ECO:0000313" key="1">
    <source>
        <dbReference type="EMBL" id="PNP39689.1"/>
    </source>
</evidence>
<dbReference type="InterPro" id="IPR039470">
    <property type="entry name" value="Nuc_deoxyri_tr2"/>
</dbReference>
<dbReference type="Proteomes" id="UP000236546">
    <property type="component" value="Unassembled WGS sequence"/>
</dbReference>